<sequence>MQNTPDVIEATIQYAQWEEVVRFFTHLYGEPRVQSDSEVVFVSADTSSELRLTRAEEKELTEANEPIYRPVKGSNGEKEVKDLYDKAISQGAYSVQKPKKIGPSNKVDTTIAIVGIGKSRNFLDDQLFCFIHNPNW</sequence>
<evidence type="ECO:0000313" key="2">
    <source>
        <dbReference type="Proteomes" id="UP000298337"/>
    </source>
</evidence>
<dbReference type="AlphaFoldDB" id="A0A4Z0PAL1"/>
<name>A0A4Z0PAL1_9BACT</name>
<reference evidence="1 2" key="1">
    <citation type="submission" date="2019-04" db="EMBL/GenBank/DDBJ databases">
        <authorList>
            <person name="Feng G."/>
            <person name="Zhang J."/>
            <person name="Zhu H."/>
        </authorList>
    </citation>
    <scope>NUCLEOTIDE SEQUENCE [LARGE SCALE GENOMIC DNA]</scope>
    <source>
        <strain evidence="1 2">92R-1</strain>
    </source>
</reference>
<comment type="caution">
    <text evidence="1">The sequence shown here is derived from an EMBL/GenBank/DDBJ whole genome shotgun (WGS) entry which is preliminary data.</text>
</comment>
<dbReference type="EMBL" id="SRLA01000002">
    <property type="protein sequence ID" value="TGE08496.1"/>
    <property type="molecule type" value="Genomic_DNA"/>
</dbReference>
<organism evidence="1 2">
    <name type="scientific">Hymenobacter fodinae</name>
    <dbReference type="NCBI Taxonomy" id="2510796"/>
    <lineage>
        <taxon>Bacteria</taxon>
        <taxon>Pseudomonadati</taxon>
        <taxon>Bacteroidota</taxon>
        <taxon>Cytophagia</taxon>
        <taxon>Cytophagales</taxon>
        <taxon>Hymenobacteraceae</taxon>
        <taxon>Hymenobacter</taxon>
    </lineage>
</organism>
<keyword evidence="2" id="KW-1185">Reference proteome</keyword>
<protein>
    <submittedName>
        <fullName evidence="1">Uncharacterized protein</fullName>
    </submittedName>
</protein>
<dbReference type="OrthoDB" id="885440at2"/>
<evidence type="ECO:0000313" key="1">
    <source>
        <dbReference type="EMBL" id="TGE08496.1"/>
    </source>
</evidence>
<dbReference type="RefSeq" id="WP_135434406.1">
    <property type="nucleotide sequence ID" value="NZ_SRLA01000002.1"/>
</dbReference>
<dbReference type="Proteomes" id="UP000298337">
    <property type="component" value="Unassembled WGS sequence"/>
</dbReference>
<proteinExistence type="predicted"/>
<accession>A0A4Z0PAL1</accession>
<gene>
    <name evidence="1" type="ORF">EU556_12375</name>
</gene>